<dbReference type="Proteomes" id="UP000199370">
    <property type="component" value="Unassembled WGS sequence"/>
</dbReference>
<keyword evidence="3" id="KW-1185">Reference proteome</keyword>
<feature type="transmembrane region" description="Helical" evidence="1">
    <location>
        <begin position="39"/>
        <end position="62"/>
    </location>
</feature>
<dbReference type="InterPro" id="IPR058349">
    <property type="entry name" value="DUF8036"/>
</dbReference>
<name>A0A1G9YX13_9EURY</name>
<gene>
    <name evidence="2" type="ORF">SAMN05192554_11691</name>
</gene>
<evidence type="ECO:0000313" key="3">
    <source>
        <dbReference type="Proteomes" id="UP000199370"/>
    </source>
</evidence>
<dbReference type="STRING" id="996166.SAMN05192554_11691"/>
<evidence type="ECO:0000313" key="2">
    <source>
        <dbReference type="EMBL" id="SDN13700.1"/>
    </source>
</evidence>
<accession>A0A1G9YX13</accession>
<keyword evidence="1" id="KW-1133">Transmembrane helix</keyword>
<feature type="transmembrane region" description="Helical" evidence="1">
    <location>
        <begin position="6"/>
        <end position="27"/>
    </location>
</feature>
<evidence type="ECO:0000256" key="1">
    <source>
        <dbReference type="SAM" id="Phobius"/>
    </source>
</evidence>
<keyword evidence="1" id="KW-0472">Membrane</keyword>
<dbReference type="AlphaFoldDB" id="A0A1G9YX13"/>
<dbReference type="Pfam" id="PF26119">
    <property type="entry name" value="DUF8036"/>
    <property type="match status" value="1"/>
</dbReference>
<proteinExistence type="predicted"/>
<reference evidence="2 3" key="1">
    <citation type="submission" date="2016-10" db="EMBL/GenBank/DDBJ databases">
        <authorList>
            <person name="de Groot N.N."/>
        </authorList>
    </citation>
    <scope>NUCLEOTIDE SEQUENCE [LARGE SCALE GENOMIC DNA]</scope>
    <source>
        <strain evidence="3">EB21,IBRC-M 10013,KCTC 4048</strain>
    </source>
</reference>
<organism evidence="2 3">
    <name type="scientific">Haloarchaeobius iranensis</name>
    <dbReference type="NCBI Taxonomy" id="996166"/>
    <lineage>
        <taxon>Archaea</taxon>
        <taxon>Methanobacteriati</taxon>
        <taxon>Methanobacteriota</taxon>
        <taxon>Stenosarchaea group</taxon>
        <taxon>Halobacteria</taxon>
        <taxon>Halobacteriales</taxon>
        <taxon>Halorubellaceae</taxon>
        <taxon>Haloarchaeobius</taxon>
    </lineage>
</organism>
<feature type="transmembrane region" description="Helical" evidence="1">
    <location>
        <begin position="74"/>
        <end position="97"/>
    </location>
</feature>
<sequence length="98" mass="10957">MSMDQTIAVASAFAGINVVLLTVLTVIWLRNYRTFRTPLILGLVAFAVVMLLENATALYFFFSMKMFYGNAPSVQQAVAVLRGMQFVALLFLTWVTLK</sequence>
<keyword evidence="1" id="KW-0812">Transmembrane</keyword>
<dbReference type="EMBL" id="FNIA01000016">
    <property type="protein sequence ID" value="SDN13700.1"/>
    <property type="molecule type" value="Genomic_DNA"/>
</dbReference>
<protein>
    <submittedName>
        <fullName evidence="2">Uncharacterized protein</fullName>
    </submittedName>
</protein>
<dbReference type="OrthoDB" id="196860at2157"/>